<dbReference type="SUPFAM" id="SSF53623">
    <property type="entry name" value="MurD-like peptide ligases, catalytic domain"/>
    <property type="match status" value="1"/>
</dbReference>
<dbReference type="RefSeq" id="WP_109684639.1">
    <property type="nucleotide sequence ID" value="NZ_QGDN01000001.1"/>
</dbReference>
<dbReference type="PANTHER" id="PTHR23135">
    <property type="entry name" value="MUR LIGASE FAMILY MEMBER"/>
    <property type="match status" value="1"/>
</dbReference>
<dbReference type="InterPro" id="IPR036565">
    <property type="entry name" value="Mur-like_cat_sf"/>
</dbReference>
<feature type="domain" description="Mur ligase C-terminal" evidence="1">
    <location>
        <begin position="397"/>
        <end position="525"/>
    </location>
</feature>
<dbReference type="InterPro" id="IPR011990">
    <property type="entry name" value="TPR-like_helical_dom_sf"/>
</dbReference>
<dbReference type="PANTHER" id="PTHR23135:SF18">
    <property type="entry name" value="CYANOPHYCIN SYNTHETASE"/>
    <property type="match status" value="1"/>
</dbReference>
<evidence type="ECO:0000259" key="3">
    <source>
        <dbReference type="Pfam" id="PF12688"/>
    </source>
</evidence>
<dbReference type="Proteomes" id="UP000250028">
    <property type="component" value="Unassembled WGS sequence"/>
</dbReference>
<dbReference type="Pfam" id="PF08245">
    <property type="entry name" value="Mur_ligase_M"/>
    <property type="match status" value="1"/>
</dbReference>
<proteinExistence type="predicted"/>
<sequence length="716" mass="76160">MTRVAVRVLEGPNLYFPRPAAKLTLDLPELLSCPPARFLVLASELGVRRSVVGAPDSAARQRALMSLLPPVVRRISREAGITRLGIRVRSGEQPHQVVLACPVRSRGRAQALGTALGSVLDAAIEDGLDPGVWTQAAATVRGAPADELLEPITPQVPTVSVTGTNGKTTTTRLIAHLAMTAGLRTGWSSTDGVLVQGDVVVSGDYSGPAGARTVLTAPGVEFAVLETARGGMLFKGLGVATNDVSVVTNVSADHLGMQGVDTLDQLAEVKAIVTKVTSGWVVLNGDDPRVWTMRATAPAPPWCFSLSPDSPALRESQAVRGRGITVLDGDIVTIDEHGELERLINVLDVPITLAGLSEQNVANALAGAAAGLAAGLPREAVIEGLRTFAPDVAHNPGRMNIYSLREATVVLDMAHNEAGLAALLTVASGLRPPGAELWLGLGTGGDRTDEILVNLGEQAGLVADQVLLVHKEHYLRDRNKDEMMGLMREGLARAGAVPIGLSDDEPSALATLLEQSRPGDVVALMTHEDRATLHDWLIAQGGHEDDAAAIRRKVLTAAGRHELDAAIDDLWTIEDDRLRIERAAALVAQHPEDARLRYEYAGTFDSAGLEQEALGHYDLAIDGGLNEPFRHRALIQKASTLRHLGRLEDSLAILDALAEERPNSVVVQAFRAFTLHDLDRDAEALRDVLRAALAGSTDPDVARYPSSLRRFTDAIC</sequence>
<dbReference type="Pfam" id="PF02875">
    <property type="entry name" value="Mur_ligase_C"/>
    <property type="match status" value="1"/>
</dbReference>
<dbReference type="InterPro" id="IPR036615">
    <property type="entry name" value="Mur_ligase_C_dom_sf"/>
</dbReference>
<evidence type="ECO:0000259" key="1">
    <source>
        <dbReference type="Pfam" id="PF02875"/>
    </source>
</evidence>
<evidence type="ECO:0000313" key="4">
    <source>
        <dbReference type="EMBL" id="SSA34017.1"/>
    </source>
</evidence>
<dbReference type="InterPro" id="IPR041656">
    <property type="entry name" value="TPR_5"/>
</dbReference>
<dbReference type="Gene3D" id="3.90.190.20">
    <property type="entry name" value="Mur ligase, C-terminal domain"/>
    <property type="match status" value="1"/>
</dbReference>
<keyword evidence="5" id="KW-1185">Reference proteome</keyword>
<dbReference type="AlphaFoldDB" id="A0A2Y8ZVU5"/>
<dbReference type="Gene3D" id="1.25.40.10">
    <property type="entry name" value="Tetratricopeptide repeat domain"/>
    <property type="match status" value="1"/>
</dbReference>
<dbReference type="EMBL" id="UESZ01000001">
    <property type="protein sequence ID" value="SSA34017.1"/>
    <property type="molecule type" value="Genomic_DNA"/>
</dbReference>
<dbReference type="Gene3D" id="3.40.1190.10">
    <property type="entry name" value="Mur-like, catalytic domain"/>
    <property type="match status" value="1"/>
</dbReference>
<protein>
    <submittedName>
        <fullName evidence="4">UDP-N-acetylmuramyl tripeptide synthase</fullName>
    </submittedName>
</protein>
<name>A0A2Y8ZVU5_9MICO</name>
<dbReference type="SUPFAM" id="SSF53244">
    <property type="entry name" value="MurD-like peptide ligases, peptide-binding domain"/>
    <property type="match status" value="1"/>
</dbReference>
<dbReference type="GO" id="GO:0005524">
    <property type="term" value="F:ATP binding"/>
    <property type="evidence" value="ECO:0007669"/>
    <property type="project" value="InterPro"/>
</dbReference>
<dbReference type="InterPro" id="IPR013221">
    <property type="entry name" value="Mur_ligase_cen"/>
</dbReference>
<dbReference type="GO" id="GO:0016881">
    <property type="term" value="F:acid-amino acid ligase activity"/>
    <property type="evidence" value="ECO:0007669"/>
    <property type="project" value="InterPro"/>
</dbReference>
<evidence type="ECO:0000313" key="5">
    <source>
        <dbReference type="Proteomes" id="UP000250028"/>
    </source>
</evidence>
<dbReference type="Pfam" id="PF12688">
    <property type="entry name" value="TPR_5"/>
    <property type="match status" value="1"/>
</dbReference>
<feature type="domain" description="Mur ligase central" evidence="2">
    <location>
        <begin position="161"/>
        <end position="370"/>
    </location>
</feature>
<feature type="domain" description="Tetratrico peptide repeat group 5" evidence="3">
    <location>
        <begin position="597"/>
        <end position="709"/>
    </location>
</feature>
<dbReference type="InterPro" id="IPR004101">
    <property type="entry name" value="Mur_ligase_C"/>
</dbReference>
<gene>
    <name evidence="4" type="ORF">SAMN04489750_1317</name>
</gene>
<evidence type="ECO:0000259" key="2">
    <source>
        <dbReference type="Pfam" id="PF08245"/>
    </source>
</evidence>
<dbReference type="SUPFAM" id="SSF48452">
    <property type="entry name" value="TPR-like"/>
    <property type="match status" value="1"/>
</dbReference>
<dbReference type="OrthoDB" id="9803907at2"/>
<accession>A0A2Y8ZVU5</accession>
<organism evidence="4 5">
    <name type="scientific">Branchiibius hedensis</name>
    <dbReference type="NCBI Taxonomy" id="672460"/>
    <lineage>
        <taxon>Bacteria</taxon>
        <taxon>Bacillati</taxon>
        <taxon>Actinomycetota</taxon>
        <taxon>Actinomycetes</taxon>
        <taxon>Micrococcales</taxon>
        <taxon>Dermacoccaceae</taxon>
        <taxon>Branchiibius</taxon>
    </lineage>
</organism>
<reference evidence="5" key="1">
    <citation type="submission" date="2016-10" db="EMBL/GenBank/DDBJ databases">
        <authorList>
            <person name="Varghese N."/>
            <person name="Submissions S."/>
        </authorList>
    </citation>
    <scope>NUCLEOTIDE SEQUENCE [LARGE SCALE GENOMIC DNA]</scope>
    <source>
        <strain evidence="5">DSM 22951</strain>
    </source>
</reference>